<reference evidence="4" key="1">
    <citation type="submission" date="2022-11" db="UniProtKB">
        <authorList>
            <consortium name="WormBaseParasite"/>
        </authorList>
    </citation>
    <scope>IDENTIFICATION</scope>
</reference>
<evidence type="ECO:0000313" key="4">
    <source>
        <dbReference type="WBParaSite" id="Gr19_v10_g378.t1"/>
    </source>
</evidence>
<dbReference type="WBParaSite" id="Gr19_v10_g378.t1">
    <property type="protein sequence ID" value="Gr19_v10_g378.t1"/>
    <property type="gene ID" value="Gr19_v10_g378"/>
</dbReference>
<organism evidence="3 4">
    <name type="scientific">Globodera rostochiensis</name>
    <name type="common">Golden nematode worm</name>
    <name type="synonym">Heterodera rostochiensis</name>
    <dbReference type="NCBI Taxonomy" id="31243"/>
    <lineage>
        <taxon>Eukaryota</taxon>
        <taxon>Metazoa</taxon>
        <taxon>Ecdysozoa</taxon>
        <taxon>Nematoda</taxon>
        <taxon>Chromadorea</taxon>
        <taxon>Rhabditida</taxon>
        <taxon>Tylenchina</taxon>
        <taxon>Tylenchomorpha</taxon>
        <taxon>Tylenchoidea</taxon>
        <taxon>Heteroderidae</taxon>
        <taxon>Heteroderinae</taxon>
        <taxon>Globodera</taxon>
    </lineage>
</organism>
<dbReference type="AlphaFoldDB" id="A0A914HQR8"/>
<keyword evidence="1" id="KW-0175">Coiled coil</keyword>
<evidence type="ECO:0000313" key="3">
    <source>
        <dbReference type="Proteomes" id="UP000887572"/>
    </source>
</evidence>
<feature type="coiled-coil region" evidence="1">
    <location>
        <begin position="33"/>
        <end position="67"/>
    </location>
</feature>
<keyword evidence="2" id="KW-1133">Transmembrane helix</keyword>
<feature type="transmembrane region" description="Helical" evidence="2">
    <location>
        <begin position="81"/>
        <end position="99"/>
    </location>
</feature>
<proteinExistence type="predicted"/>
<evidence type="ECO:0000256" key="2">
    <source>
        <dbReference type="SAM" id="Phobius"/>
    </source>
</evidence>
<name>A0A914HQR8_GLORO</name>
<accession>A0A914HQR8</accession>
<keyword evidence="3" id="KW-1185">Reference proteome</keyword>
<dbReference type="Proteomes" id="UP000887572">
    <property type="component" value="Unplaced"/>
</dbReference>
<protein>
    <submittedName>
        <fullName evidence="4">Uncharacterized protein</fullName>
    </submittedName>
</protein>
<keyword evidence="2" id="KW-0812">Transmembrane</keyword>
<evidence type="ECO:0000256" key="1">
    <source>
        <dbReference type="SAM" id="Coils"/>
    </source>
</evidence>
<sequence>MCRLNRPLELQKLKSPNPNARFDLDAQIGFLAVAAAENEMKKLQAEVKNLRKQLAKANTELREFRKAQRDLLAVVRFQNKIIKVLVMLLFIVAICFVVANN</sequence>
<keyword evidence="2" id="KW-0472">Membrane</keyword>